<accession>A0ABS8FY63</accession>
<gene>
    <name evidence="1" type="ORF">LKD70_11230</name>
</gene>
<reference evidence="1 2" key="1">
    <citation type="submission" date="2021-10" db="EMBL/GenBank/DDBJ databases">
        <title>Anaerobic single-cell dispensing facilitates the cultivation of human gut bacteria.</title>
        <authorList>
            <person name="Afrizal A."/>
        </authorList>
    </citation>
    <scope>NUCLEOTIDE SEQUENCE [LARGE SCALE GENOMIC DNA]</scope>
    <source>
        <strain evidence="1 2">CLA-AA-H200</strain>
    </source>
</reference>
<keyword evidence="2" id="KW-1185">Reference proteome</keyword>
<evidence type="ECO:0000313" key="2">
    <source>
        <dbReference type="Proteomes" id="UP001198151"/>
    </source>
</evidence>
<proteinExistence type="predicted"/>
<protein>
    <submittedName>
        <fullName evidence="1">Uncharacterized protein</fullName>
    </submittedName>
</protein>
<sequence>MKKHNIRDYMELICSLLIDQFNVRYREYSQEKFKEEADVRYVERDWIYKLGEPFKDLAYYEIQNEKSSQVHHDIGIPSKDFIMEVKYLKNWDSTSKTKTAKKIWKEFEKDLTWLEEEIRTGNKGKRAFIIIWCNCIDYFGRVVQLGSGHGVKNPVNKDRLVYFPFLMNKNQDPEKMYTKDLVYNYEKRFPCLLDLNSIGKGDVEMDCLFLGKREDRLHIVIYY</sequence>
<dbReference type="Proteomes" id="UP001198151">
    <property type="component" value="Unassembled WGS sequence"/>
</dbReference>
<dbReference type="EMBL" id="JAJEQX010000019">
    <property type="protein sequence ID" value="MCC2254985.1"/>
    <property type="molecule type" value="Genomic_DNA"/>
</dbReference>
<evidence type="ECO:0000313" key="1">
    <source>
        <dbReference type="EMBL" id="MCC2254985.1"/>
    </source>
</evidence>
<comment type="caution">
    <text evidence="1">The sequence shown here is derived from an EMBL/GenBank/DDBJ whole genome shotgun (WGS) entry which is preliminary data.</text>
</comment>
<organism evidence="1 2">
    <name type="scientific">Ruminococcus turbiniformis</name>
    <dbReference type="NCBI Taxonomy" id="2881258"/>
    <lineage>
        <taxon>Bacteria</taxon>
        <taxon>Bacillati</taxon>
        <taxon>Bacillota</taxon>
        <taxon>Clostridia</taxon>
        <taxon>Eubacteriales</taxon>
        <taxon>Oscillospiraceae</taxon>
        <taxon>Ruminococcus</taxon>
    </lineage>
</organism>
<name>A0ABS8FY63_9FIRM</name>